<proteinExistence type="inferred from homology"/>
<name>A0A7C0U216_DESA2</name>
<dbReference type="Gene3D" id="3.40.50.720">
    <property type="entry name" value="NAD(P)-binding Rossmann-like Domain"/>
    <property type="match status" value="1"/>
</dbReference>
<dbReference type="AlphaFoldDB" id="A0A7C0U216"/>
<dbReference type="Pfam" id="PF04321">
    <property type="entry name" value="RmlD_sub_bind"/>
    <property type="match status" value="1"/>
</dbReference>
<comment type="similarity">
    <text evidence="2 6">Belongs to the dTDP-4-dehydrorhamnose reductase family.</text>
</comment>
<dbReference type="InterPro" id="IPR036291">
    <property type="entry name" value="NAD(P)-bd_dom_sf"/>
</dbReference>
<dbReference type="GO" id="GO:0019305">
    <property type="term" value="P:dTDP-rhamnose biosynthetic process"/>
    <property type="evidence" value="ECO:0007669"/>
    <property type="project" value="UniProtKB-UniPathway"/>
</dbReference>
<evidence type="ECO:0000259" key="7">
    <source>
        <dbReference type="Pfam" id="PF04321"/>
    </source>
</evidence>
<dbReference type="Proteomes" id="UP000886289">
    <property type="component" value="Unassembled WGS sequence"/>
</dbReference>
<dbReference type="PANTHER" id="PTHR10491:SF4">
    <property type="entry name" value="METHIONINE ADENOSYLTRANSFERASE 2 SUBUNIT BETA"/>
    <property type="match status" value="1"/>
</dbReference>
<protein>
    <recommendedName>
        <fullName evidence="4 6">dTDP-4-dehydrorhamnose reductase</fullName>
        <ecNumber evidence="3 6">1.1.1.133</ecNumber>
    </recommendedName>
</protein>
<gene>
    <name evidence="8" type="ORF">ENG63_03235</name>
</gene>
<evidence type="ECO:0000256" key="4">
    <source>
        <dbReference type="ARBA" id="ARBA00017099"/>
    </source>
</evidence>
<evidence type="ECO:0000256" key="5">
    <source>
        <dbReference type="ARBA" id="ARBA00048200"/>
    </source>
</evidence>
<dbReference type="CDD" id="cd05254">
    <property type="entry name" value="dTDP_HR_like_SDR_e"/>
    <property type="match status" value="1"/>
</dbReference>
<dbReference type="PANTHER" id="PTHR10491">
    <property type="entry name" value="DTDP-4-DEHYDRORHAMNOSE REDUCTASE"/>
    <property type="match status" value="1"/>
</dbReference>
<sequence length="151" mass="17635">MKILITGAKGQLGQEFVKKLQRENKEFLALPRDKLDISNLKQVLQVFEEYKPDVVINCSAYNLVDRAEEEKEIAYKTNAIGPKNLAFACQEYNTFLIHYSTDYVFDGKKETLYTEEDIPNPLSEYAKSKYLGEVFLKEETDRYLIFRVSWV</sequence>
<keyword evidence="6" id="KW-0521">NADP</keyword>
<evidence type="ECO:0000313" key="8">
    <source>
        <dbReference type="EMBL" id="HDD43859.1"/>
    </source>
</evidence>
<comment type="caution">
    <text evidence="8">The sequence shown here is derived from an EMBL/GenBank/DDBJ whole genome shotgun (WGS) entry which is preliminary data.</text>
</comment>
<dbReference type="UniPathway" id="UPA00124"/>
<dbReference type="GO" id="GO:0008831">
    <property type="term" value="F:dTDP-4-dehydrorhamnose reductase activity"/>
    <property type="evidence" value="ECO:0007669"/>
    <property type="project" value="UniProtKB-EC"/>
</dbReference>
<dbReference type="SUPFAM" id="SSF51735">
    <property type="entry name" value="NAD(P)-binding Rossmann-fold domains"/>
    <property type="match status" value="1"/>
</dbReference>
<feature type="domain" description="RmlD-like substrate binding" evidence="7">
    <location>
        <begin position="1"/>
        <end position="151"/>
    </location>
</feature>
<evidence type="ECO:0000256" key="3">
    <source>
        <dbReference type="ARBA" id="ARBA00012929"/>
    </source>
</evidence>
<keyword evidence="6" id="KW-0560">Oxidoreductase</keyword>
<reference evidence="8" key="1">
    <citation type="journal article" date="2020" name="mSystems">
        <title>Genome- and Community-Level Interaction Insights into Carbon Utilization and Element Cycling Functions of Hydrothermarchaeota in Hydrothermal Sediment.</title>
        <authorList>
            <person name="Zhou Z."/>
            <person name="Liu Y."/>
            <person name="Xu W."/>
            <person name="Pan J."/>
            <person name="Luo Z.H."/>
            <person name="Li M."/>
        </authorList>
    </citation>
    <scope>NUCLEOTIDE SEQUENCE [LARGE SCALE GENOMIC DNA]</scope>
    <source>
        <strain evidence="8">HyVt-233</strain>
    </source>
</reference>
<accession>A0A7C0U216</accession>
<dbReference type="InterPro" id="IPR005913">
    <property type="entry name" value="dTDP_dehydrorham_reduct"/>
</dbReference>
<dbReference type="InterPro" id="IPR029903">
    <property type="entry name" value="RmlD-like-bd"/>
</dbReference>
<evidence type="ECO:0000256" key="2">
    <source>
        <dbReference type="ARBA" id="ARBA00010944"/>
    </source>
</evidence>
<evidence type="ECO:0000256" key="6">
    <source>
        <dbReference type="RuleBase" id="RU364082"/>
    </source>
</evidence>
<comment type="catalytic activity">
    <reaction evidence="5">
        <text>dTDP-beta-L-rhamnose + NADP(+) = dTDP-4-dehydro-beta-L-rhamnose + NADPH + H(+)</text>
        <dbReference type="Rhea" id="RHEA:21796"/>
        <dbReference type="ChEBI" id="CHEBI:15378"/>
        <dbReference type="ChEBI" id="CHEBI:57510"/>
        <dbReference type="ChEBI" id="CHEBI:57783"/>
        <dbReference type="ChEBI" id="CHEBI:58349"/>
        <dbReference type="ChEBI" id="CHEBI:62830"/>
        <dbReference type="EC" id="1.1.1.133"/>
    </reaction>
</comment>
<feature type="non-terminal residue" evidence="8">
    <location>
        <position position="151"/>
    </location>
</feature>
<evidence type="ECO:0000256" key="1">
    <source>
        <dbReference type="ARBA" id="ARBA00004781"/>
    </source>
</evidence>
<dbReference type="EMBL" id="DRBS01000126">
    <property type="protein sequence ID" value="HDD43859.1"/>
    <property type="molecule type" value="Genomic_DNA"/>
</dbReference>
<dbReference type="EC" id="1.1.1.133" evidence="3 6"/>
<comment type="function">
    <text evidence="6">Catalyzes the reduction of dTDP-6-deoxy-L-lyxo-4-hexulose to yield dTDP-L-rhamnose.</text>
</comment>
<comment type="pathway">
    <text evidence="1 6">Carbohydrate biosynthesis; dTDP-L-rhamnose biosynthesis.</text>
</comment>
<dbReference type="GO" id="GO:0005829">
    <property type="term" value="C:cytosol"/>
    <property type="evidence" value="ECO:0007669"/>
    <property type="project" value="TreeGrafter"/>
</dbReference>
<organism evidence="8">
    <name type="scientific">Desulfofervidus auxilii</name>
    <dbReference type="NCBI Taxonomy" id="1621989"/>
    <lineage>
        <taxon>Bacteria</taxon>
        <taxon>Pseudomonadati</taxon>
        <taxon>Thermodesulfobacteriota</taxon>
        <taxon>Candidatus Desulfofervidia</taxon>
        <taxon>Candidatus Desulfofervidales</taxon>
        <taxon>Candidatus Desulfofervidaceae</taxon>
        <taxon>Candidatus Desulfofervidus</taxon>
    </lineage>
</organism>